<dbReference type="EMBL" id="UINC01055996">
    <property type="protein sequence ID" value="SVB75514.1"/>
    <property type="molecule type" value="Genomic_DNA"/>
</dbReference>
<keyword evidence="2" id="KW-0812">Transmembrane</keyword>
<dbReference type="SUPFAM" id="SSF69318">
    <property type="entry name" value="Integrin alpha N-terminal domain"/>
    <property type="match status" value="1"/>
</dbReference>
<dbReference type="Pfam" id="PF13517">
    <property type="entry name" value="FG-GAP_3"/>
    <property type="match status" value="2"/>
</dbReference>
<evidence type="ECO:0000256" key="1">
    <source>
        <dbReference type="ARBA" id="ARBA00022729"/>
    </source>
</evidence>
<dbReference type="InterPro" id="IPR013517">
    <property type="entry name" value="FG-GAP"/>
</dbReference>
<dbReference type="InterPro" id="IPR028994">
    <property type="entry name" value="Integrin_alpha_N"/>
</dbReference>
<evidence type="ECO:0008006" key="4">
    <source>
        <dbReference type="Google" id="ProtNLM"/>
    </source>
</evidence>
<accession>A0A382GL50</accession>
<feature type="non-terminal residue" evidence="3">
    <location>
        <position position="447"/>
    </location>
</feature>
<protein>
    <recommendedName>
        <fullName evidence="4">ASPIC/UnbV domain-containing protein</fullName>
    </recommendedName>
</protein>
<dbReference type="Gene3D" id="2.130.10.130">
    <property type="entry name" value="Integrin alpha, N-terminal"/>
    <property type="match status" value="2"/>
</dbReference>
<dbReference type="PANTHER" id="PTHR16026:SF0">
    <property type="entry name" value="CARTILAGE ACIDIC PROTEIN 1"/>
    <property type="match status" value="1"/>
</dbReference>
<feature type="transmembrane region" description="Helical" evidence="2">
    <location>
        <begin position="5"/>
        <end position="22"/>
    </location>
</feature>
<sequence>MKKIIYTIVLSTVICTSGYYVWVGSSPIRFKDDSYLRGVADEGVNSTGPSFVDYDNDGDIDIYVVTEYHGTNQGNRLFENNGNGQFTDVAVERGVDNKTGLGRGASWGDYDNDGDMDMVVSNMPPTNRSEPVPTTLYKNLLIETGEPNFEDVSREANLFRKAYPKDQEIGGIGNTGAGVAWADYDNDGDLDLYWKCAEYDIDNALFRNNGDGTFTDVTEESGTAILEMVTEGNSQGSPNWTDVNQDGLIDLLVTNEGDRKIMLLNQGDGSFENITPSFRTPSATAFLNPGNANGACVGDIDNDGDMDVFLPTADQSNRLYISQLSDTGELSYKDISLTSGISHKSGARGCAMGDFDNDGLIDIYVNNGGLQNTLINDVNEMMPIFVQFYIAIEPDVNKLFRNNGDLTFSDLTWRARASGYGIGSGVGTADIDDDGFLDLFFTNRTFY</sequence>
<keyword evidence="1" id="KW-0732">Signal</keyword>
<organism evidence="3">
    <name type="scientific">marine metagenome</name>
    <dbReference type="NCBI Taxonomy" id="408172"/>
    <lineage>
        <taxon>unclassified sequences</taxon>
        <taxon>metagenomes</taxon>
        <taxon>ecological metagenomes</taxon>
    </lineage>
</organism>
<name>A0A382GL50_9ZZZZ</name>
<proteinExistence type="predicted"/>
<dbReference type="AlphaFoldDB" id="A0A382GL50"/>
<evidence type="ECO:0000313" key="3">
    <source>
        <dbReference type="EMBL" id="SVB75514.1"/>
    </source>
</evidence>
<evidence type="ECO:0000256" key="2">
    <source>
        <dbReference type="SAM" id="Phobius"/>
    </source>
</evidence>
<keyword evidence="2" id="KW-0472">Membrane</keyword>
<keyword evidence="2" id="KW-1133">Transmembrane helix</keyword>
<reference evidence="3" key="1">
    <citation type="submission" date="2018-05" db="EMBL/GenBank/DDBJ databases">
        <authorList>
            <person name="Lanie J.A."/>
            <person name="Ng W.-L."/>
            <person name="Kazmierczak K.M."/>
            <person name="Andrzejewski T.M."/>
            <person name="Davidsen T.M."/>
            <person name="Wayne K.J."/>
            <person name="Tettelin H."/>
            <person name="Glass J.I."/>
            <person name="Rusch D."/>
            <person name="Podicherti R."/>
            <person name="Tsui H.-C.T."/>
            <person name="Winkler M.E."/>
        </authorList>
    </citation>
    <scope>NUCLEOTIDE SEQUENCE</scope>
</reference>
<gene>
    <name evidence="3" type="ORF">METZ01_LOCUS228368</name>
</gene>
<dbReference type="PANTHER" id="PTHR16026">
    <property type="entry name" value="CARTILAGE ACIDIC PROTEIN 1"/>
    <property type="match status" value="1"/>
</dbReference>
<dbReference type="InterPro" id="IPR027039">
    <property type="entry name" value="Crtac1"/>
</dbReference>